<keyword evidence="10" id="KW-1185">Reference proteome</keyword>
<dbReference type="InterPro" id="IPR046531">
    <property type="entry name" value="DUF6596"/>
</dbReference>
<dbReference type="InterPro" id="IPR036388">
    <property type="entry name" value="WH-like_DNA-bd_sf"/>
</dbReference>
<feature type="domain" description="DUF6596" evidence="8">
    <location>
        <begin position="167"/>
        <end position="266"/>
    </location>
</feature>
<dbReference type="Pfam" id="PF20239">
    <property type="entry name" value="DUF6596"/>
    <property type="match status" value="1"/>
</dbReference>
<keyword evidence="4" id="KW-0804">Transcription</keyword>
<reference evidence="9" key="1">
    <citation type="submission" date="2023-02" db="EMBL/GenBank/DDBJ databases">
        <title>Actinokineospora globicatena NBRC 15670.</title>
        <authorList>
            <person name="Ichikawa N."/>
            <person name="Sato H."/>
            <person name="Tonouchi N."/>
        </authorList>
    </citation>
    <scope>NUCLEOTIDE SEQUENCE</scope>
    <source>
        <strain evidence="9">NBRC 15670</strain>
    </source>
</reference>
<evidence type="ECO:0000259" key="8">
    <source>
        <dbReference type="Pfam" id="PF20239"/>
    </source>
</evidence>
<evidence type="ECO:0000256" key="5">
    <source>
        <dbReference type="SAM" id="MobiDB-lite"/>
    </source>
</evidence>
<dbReference type="EMBL" id="BSSD01000002">
    <property type="protein sequence ID" value="GLW91031.1"/>
    <property type="molecule type" value="Genomic_DNA"/>
</dbReference>
<evidence type="ECO:0000256" key="1">
    <source>
        <dbReference type="ARBA" id="ARBA00010641"/>
    </source>
</evidence>
<comment type="caution">
    <text evidence="9">The sequence shown here is derived from an EMBL/GenBank/DDBJ whole genome shotgun (WGS) entry which is preliminary data.</text>
</comment>
<name>A0A9W6QJ61_9PSEU</name>
<dbReference type="InterPro" id="IPR014284">
    <property type="entry name" value="RNA_pol_sigma-70_dom"/>
</dbReference>
<dbReference type="RefSeq" id="WP_285609529.1">
    <property type="nucleotide sequence ID" value="NZ_BSSD01000002.1"/>
</dbReference>
<dbReference type="Gene3D" id="1.10.10.10">
    <property type="entry name" value="Winged helix-like DNA-binding domain superfamily/Winged helix DNA-binding domain"/>
    <property type="match status" value="1"/>
</dbReference>
<dbReference type="InterPro" id="IPR013325">
    <property type="entry name" value="RNA_pol_sigma_r2"/>
</dbReference>
<evidence type="ECO:0000259" key="7">
    <source>
        <dbReference type="Pfam" id="PF08281"/>
    </source>
</evidence>
<feature type="domain" description="RNA polymerase sigma factor 70 region 4 type 2" evidence="7">
    <location>
        <begin position="105"/>
        <end position="154"/>
    </location>
</feature>
<evidence type="ECO:0000256" key="4">
    <source>
        <dbReference type="ARBA" id="ARBA00023163"/>
    </source>
</evidence>
<dbReference type="PANTHER" id="PTHR47756:SF2">
    <property type="entry name" value="BLL6612 PROTEIN"/>
    <property type="match status" value="1"/>
</dbReference>
<evidence type="ECO:0000313" key="9">
    <source>
        <dbReference type="EMBL" id="GLW91031.1"/>
    </source>
</evidence>
<organism evidence="9 10">
    <name type="scientific">Actinokineospora globicatena</name>
    <dbReference type="NCBI Taxonomy" id="103729"/>
    <lineage>
        <taxon>Bacteria</taxon>
        <taxon>Bacillati</taxon>
        <taxon>Actinomycetota</taxon>
        <taxon>Actinomycetes</taxon>
        <taxon>Pseudonocardiales</taxon>
        <taxon>Pseudonocardiaceae</taxon>
        <taxon>Actinokineospora</taxon>
    </lineage>
</organism>
<dbReference type="InterPro" id="IPR013249">
    <property type="entry name" value="RNA_pol_sigma70_r4_t2"/>
</dbReference>
<dbReference type="Pfam" id="PF08281">
    <property type="entry name" value="Sigma70_r4_2"/>
    <property type="match status" value="1"/>
</dbReference>
<dbReference type="SUPFAM" id="SSF88946">
    <property type="entry name" value="Sigma2 domain of RNA polymerase sigma factors"/>
    <property type="match status" value="1"/>
</dbReference>
<accession>A0A9W6QJ61</accession>
<evidence type="ECO:0000259" key="6">
    <source>
        <dbReference type="Pfam" id="PF04542"/>
    </source>
</evidence>
<evidence type="ECO:0000256" key="2">
    <source>
        <dbReference type="ARBA" id="ARBA00023015"/>
    </source>
</evidence>
<feature type="domain" description="RNA polymerase sigma-70 region 2" evidence="6">
    <location>
        <begin position="9"/>
        <end position="73"/>
    </location>
</feature>
<dbReference type="Proteomes" id="UP001165042">
    <property type="component" value="Unassembled WGS sequence"/>
</dbReference>
<dbReference type="PANTHER" id="PTHR47756">
    <property type="entry name" value="BLL6612 PROTEIN-RELATED"/>
    <property type="match status" value="1"/>
</dbReference>
<dbReference type="GO" id="GO:0006352">
    <property type="term" value="P:DNA-templated transcription initiation"/>
    <property type="evidence" value="ECO:0007669"/>
    <property type="project" value="InterPro"/>
</dbReference>
<dbReference type="AlphaFoldDB" id="A0A9W6QJ61"/>
<proteinExistence type="inferred from homology"/>
<keyword evidence="3" id="KW-0731">Sigma factor</keyword>
<protein>
    <submittedName>
        <fullName evidence="9">RNA polymerase sigma24 factor</fullName>
    </submittedName>
</protein>
<dbReference type="InterPro" id="IPR007627">
    <property type="entry name" value="RNA_pol_sigma70_r2"/>
</dbReference>
<gene>
    <name evidence="9" type="primary">rpoE</name>
    <name evidence="9" type="ORF">Aglo03_18470</name>
</gene>
<dbReference type="Gene3D" id="1.10.1740.10">
    <property type="match status" value="1"/>
</dbReference>
<dbReference type="SUPFAM" id="SSF88659">
    <property type="entry name" value="Sigma3 and sigma4 domains of RNA polymerase sigma factors"/>
    <property type="match status" value="1"/>
</dbReference>
<sequence>MTDAGEDLLRALAPQVLASLVRRHGWVDGAEDAVQEALLAAATQWPTDGTPDNPRAWLVTVAGRRLVDHVRADASRRRREEQDLAATARSTSTAQDQDDSLELLFLCCHPDLSPSSRIALTLRAVGGLTTAQVAAAFLVPEATMAQRISRAKQTVRQVGLGAVGADRLDAVLHVLYLVFTEGHTSTDGADLTAPALSTEAIRLTRWLRTLLPEDTEVAGLLALMLLTDSHRPARVRAGAVVPLADQDRSLWDRAAIAEGVDLITRALTAGRVGPYQLQAAIAAVHSEAETAADTDWPQIAGLYQLLDRVAPSPVVTLNRAVAVGMTAGPGAGLALLATLAADQRMTRNHRYYATRAHLLELAGDLDAARADYREAAKRATSALERRHLTARAGRR</sequence>
<evidence type="ECO:0000313" key="10">
    <source>
        <dbReference type="Proteomes" id="UP001165042"/>
    </source>
</evidence>
<comment type="similarity">
    <text evidence="1">Belongs to the sigma-70 factor family. ECF subfamily.</text>
</comment>
<feature type="compositionally biased region" description="Basic and acidic residues" evidence="5">
    <location>
        <begin position="72"/>
        <end position="82"/>
    </location>
</feature>
<dbReference type="Pfam" id="PF04542">
    <property type="entry name" value="Sigma70_r2"/>
    <property type="match status" value="1"/>
</dbReference>
<dbReference type="GO" id="GO:0003677">
    <property type="term" value="F:DNA binding"/>
    <property type="evidence" value="ECO:0007669"/>
    <property type="project" value="InterPro"/>
</dbReference>
<dbReference type="NCBIfam" id="TIGR02937">
    <property type="entry name" value="sigma70-ECF"/>
    <property type="match status" value="1"/>
</dbReference>
<evidence type="ECO:0000256" key="3">
    <source>
        <dbReference type="ARBA" id="ARBA00023082"/>
    </source>
</evidence>
<dbReference type="GO" id="GO:0016987">
    <property type="term" value="F:sigma factor activity"/>
    <property type="evidence" value="ECO:0007669"/>
    <property type="project" value="UniProtKB-KW"/>
</dbReference>
<keyword evidence="2" id="KW-0805">Transcription regulation</keyword>
<dbReference type="InterPro" id="IPR013324">
    <property type="entry name" value="RNA_pol_sigma_r3/r4-like"/>
</dbReference>
<feature type="region of interest" description="Disordered" evidence="5">
    <location>
        <begin position="72"/>
        <end position="93"/>
    </location>
</feature>